<accession>K0EMC1</accession>
<dbReference type="KEGG" id="nbr:O3I_013735"/>
<dbReference type="Proteomes" id="UP000006304">
    <property type="component" value="Chromosome"/>
</dbReference>
<evidence type="ECO:0000313" key="2">
    <source>
        <dbReference type="Proteomes" id="UP000006304"/>
    </source>
</evidence>
<dbReference type="HOGENOM" id="CLU_2634530_0_0_11"/>
<gene>
    <name evidence="1" type="ORF">O3I_013735</name>
</gene>
<sequence length="77" mass="7980">MAPAVAADPDGGGMSDIVETLLAAAGLPAHPAEVRGHAVKYPDLRAAVDALYAIPEARYAVPATRFDARPGEPGWEQ</sequence>
<dbReference type="EMBL" id="CP003876">
    <property type="protein sequence ID" value="AFU00708.1"/>
    <property type="molecule type" value="Genomic_DNA"/>
</dbReference>
<dbReference type="AlphaFoldDB" id="K0EMC1"/>
<name>K0EMC1_NOCB7</name>
<dbReference type="STRING" id="1133849.O3I_013735"/>
<proteinExistence type="predicted"/>
<keyword evidence="2" id="KW-1185">Reference proteome</keyword>
<reference evidence="1 2" key="1">
    <citation type="journal article" date="2012" name="J. Bacteriol.">
        <title>Complete genome sequence of Nocardia brasiliensis HUJEG-1.</title>
        <authorList>
            <person name="Vera-Cabrera L."/>
            <person name="Ortiz-Lopez R."/>
            <person name="Elizondo-Gonzalez R."/>
            <person name="Perez-Maya A.A."/>
            <person name="Ocampo-Candiani J."/>
        </authorList>
    </citation>
    <scope>NUCLEOTIDE SEQUENCE [LARGE SCALE GENOMIC DNA]</scope>
    <source>
        <strain evidence="2">ATCC 700358</strain>
    </source>
</reference>
<protein>
    <submittedName>
        <fullName evidence="1">Uncharacterized protein</fullName>
    </submittedName>
</protein>
<evidence type="ECO:0000313" key="1">
    <source>
        <dbReference type="EMBL" id="AFU00708.1"/>
    </source>
</evidence>
<organism evidence="1 2">
    <name type="scientific">Nocardia brasiliensis (strain ATCC 700358 / HUJEG-1)</name>
    <dbReference type="NCBI Taxonomy" id="1133849"/>
    <lineage>
        <taxon>Bacteria</taxon>
        <taxon>Bacillati</taxon>
        <taxon>Actinomycetota</taxon>
        <taxon>Actinomycetes</taxon>
        <taxon>Mycobacteriales</taxon>
        <taxon>Nocardiaceae</taxon>
        <taxon>Nocardia</taxon>
    </lineage>
</organism>
<dbReference type="eggNOG" id="ENOG502ZKFR">
    <property type="taxonomic scope" value="Bacteria"/>
</dbReference>